<dbReference type="SUPFAM" id="SSF49384">
    <property type="entry name" value="Carbohydrate-binding domain"/>
    <property type="match status" value="6"/>
</dbReference>
<dbReference type="RefSeq" id="WP_170138247.1">
    <property type="nucleotide sequence ID" value="NZ_QPJT01000038.1"/>
</dbReference>
<proteinExistence type="predicted"/>
<comment type="subcellular location">
    <subcellularLocation>
        <location evidence="1">Secreted</location>
    </subcellularLocation>
</comment>
<dbReference type="InterPro" id="IPR014756">
    <property type="entry name" value="Ig_E-set"/>
</dbReference>
<dbReference type="SUPFAM" id="SSF81296">
    <property type="entry name" value="E set domains"/>
    <property type="match status" value="3"/>
</dbReference>
<dbReference type="InterPro" id="IPR005102">
    <property type="entry name" value="Carbo-bd_X2"/>
</dbReference>
<evidence type="ECO:0000256" key="6">
    <source>
        <dbReference type="ARBA" id="ARBA00023277"/>
    </source>
</evidence>
<evidence type="ECO:0000313" key="10">
    <source>
        <dbReference type="EMBL" id="RCX09098.1"/>
    </source>
</evidence>
<feature type="signal peptide" evidence="8">
    <location>
        <begin position="1"/>
        <end position="29"/>
    </location>
</feature>
<keyword evidence="3 8" id="KW-0732">Signal</keyword>
<dbReference type="InterPro" id="IPR013783">
    <property type="entry name" value="Ig-like_fold"/>
</dbReference>
<gene>
    <name evidence="10" type="ORF">DFR58_1383</name>
</gene>
<protein>
    <submittedName>
        <fullName evidence="10">Cohesin domain-containing protein</fullName>
    </submittedName>
</protein>
<evidence type="ECO:0000256" key="4">
    <source>
        <dbReference type="ARBA" id="ARBA00022737"/>
    </source>
</evidence>
<dbReference type="Pfam" id="PF00963">
    <property type="entry name" value="Cohesin"/>
    <property type="match status" value="4"/>
</dbReference>
<evidence type="ECO:0000259" key="9">
    <source>
        <dbReference type="PROSITE" id="PS51172"/>
    </source>
</evidence>
<dbReference type="PROSITE" id="PS51172">
    <property type="entry name" value="CBM3"/>
    <property type="match status" value="2"/>
</dbReference>
<evidence type="ECO:0000256" key="2">
    <source>
        <dbReference type="ARBA" id="ARBA00022525"/>
    </source>
</evidence>
<evidence type="ECO:0000256" key="1">
    <source>
        <dbReference type="ARBA" id="ARBA00004613"/>
    </source>
</evidence>
<dbReference type="EMBL" id="QPJT01000038">
    <property type="protein sequence ID" value="RCX09098.1"/>
    <property type="molecule type" value="Genomic_DNA"/>
</dbReference>
<keyword evidence="2" id="KW-0964">Secreted</keyword>
<dbReference type="Pfam" id="PF03442">
    <property type="entry name" value="CBM_X2"/>
    <property type="match status" value="3"/>
</dbReference>
<organism evidence="10 11">
    <name type="scientific">Anaerobacterium chartisolvens</name>
    <dbReference type="NCBI Taxonomy" id="1297424"/>
    <lineage>
        <taxon>Bacteria</taxon>
        <taxon>Bacillati</taxon>
        <taxon>Bacillota</taxon>
        <taxon>Clostridia</taxon>
        <taxon>Eubacteriales</taxon>
        <taxon>Oscillospiraceae</taxon>
        <taxon>Anaerobacterium</taxon>
    </lineage>
</organism>
<comment type="caution">
    <text evidence="10">The sequence shown here is derived from an EMBL/GenBank/DDBJ whole genome shotgun (WGS) entry which is preliminary data.</text>
</comment>
<keyword evidence="4" id="KW-0677">Repeat</keyword>
<evidence type="ECO:0000256" key="8">
    <source>
        <dbReference type="SAM" id="SignalP"/>
    </source>
</evidence>
<sequence length="1125" mass="116816">MRKKRICSVILVVALVLSLVFSQSLVGLAAQQGDLKVQMYNGNKAVDTSGIQPQFVLTNTTGTAISLSDVKIRYYYTIDGEKAQNFWCDWSSVGGANVTGNFVKMNTPVTGADYYLEIGFTGSAGVLAAGQSAQVQARFAKSDWSNYNQSNDYSFNASASSPVDWNKVDAYIGSTLVWGTGLGGGGINDSTISPTSVTFDKKTPADIAITLNPKSNTFIGISGLTAGTHYTVSGNTVTLKQSYLSTLAIGAATLTFDFSAGNDPKLTVNVIDSSVTPTGNLSVKTFNMNTSATTGGISPKFVLTNTGSTGIDLSQVKLRYYYTIDGERSQNFWCDWSSVDGANVTGTFVKMSTTAATADYYVEIGFKSGAGTLAAGQSAEVQVRFSKDDWSNYTQTNDYSYNASATSPVDWTKVTAYINGALVYGVEPIGGGDKDSTISPASATFDKYVPADVSTTITFNGNTLVSIKNGSTALVAGTDYTLSGSTVKISKSYLSKFAAGTTQTLTFTFSAGKAASLVINIIDSTPGDGLNVTIGTGEGKPGDTVTIPVSFAGVPATSIGNCDFKLGFDTSLLEVADVTAGNIVKNAAVNFAYAVNTTTGTISFLFLDNTIGSELISTDGIFANIKFKLKSVTAKTTTPVTLKSLGAFADKDLKPITAKFIPGSVTINPNPTEGLKVNIGSGEGKSGEEVTIPVSFAGVPASSIGNCDFKLGFDTSLLEVADVTAGSIVKNAAVNFAYAVNTSTGTISFLFLDNTIGSELITTDGIFANIKFKLKSVTVKTTTPVTLKSIGAFADKDLKAIEAEFTPGSVVINPSDGEVDSTIAPTTATFDKYVPADVSTTMTLNGNTLVSIKNGSTALVAGTDYTLSGSTVKISKSYLSKFAAGTTQTLTFTFSAGKAASLVINIIDSTPGDGLNVTIGTGEGKSGEEVTIPVSFAAVPASSIGNCDFKLGFDTSLLEVADVTAGSIVKNAAVNFAYAVNTSTGTISFLFLDNTIGSELISTDGIFANIKFKLKSVTAKTTTPVTLKSIGAFADKDLKAIEAKFIPGSVVINPKDVVDEFKVTIGAGEGKSGEEVTIPVSFAAVPASSIGNCDFKLGFDTSLLEVADVTAGSIVKNAAVNFAYA</sequence>
<evidence type="ECO:0000256" key="5">
    <source>
        <dbReference type="ARBA" id="ARBA00023001"/>
    </source>
</evidence>
<dbReference type="Gene3D" id="2.60.40.10">
    <property type="entry name" value="Immunoglobulins"/>
    <property type="match status" value="3"/>
</dbReference>
<dbReference type="GO" id="GO:0030245">
    <property type="term" value="P:cellulose catabolic process"/>
    <property type="evidence" value="ECO:0007669"/>
    <property type="project" value="UniProtKB-KW"/>
</dbReference>
<feature type="non-terminal residue" evidence="10">
    <location>
        <position position="1125"/>
    </location>
</feature>
<dbReference type="Pfam" id="PF00942">
    <property type="entry name" value="CBM_3"/>
    <property type="match status" value="2"/>
</dbReference>
<keyword evidence="7" id="KW-0624">Polysaccharide degradation</keyword>
<reference evidence="10 11" key="1">
    <citation type="submission" date="2018-07" db="EMBL/GenBank/DDBJ databases">
        <title>Genomic Encyclopedia of Type Strains, Phase IV (KMG-IV): sequencing the most valuable type-strain genomes for metagenomic binning, comparative biology and taxonomic classification.</title>
        <authorList>
            <person name="Goeker M."/>
        </authorList>
    </citation>
    <scope>NUCLEOTIDE SEQUENCE [LARGE SCALE GENOMIC DNA]</scope>
    <source>
        <strain evidence="10 11">DSM 27016</strain>
    </source>
</reference>
<feature type="domain" description="CBM3" evidence="9">
    <location>
        <begin position="31"/>
        <end position="183"/>
    </location>
</feature>
<dbReference type="InterPro" id="IPR008965">
    <property type="entry name" value="CBM2/CBM3_carb-bd_dom_sf"/>
</dbReference>
<accession>A0A369AL94</accession>
<evidence type="ECO:0000256" key="3">
    <source>
        <dbReference type="ARBA" id="ARBA00022729"/>
    </source>
</evidence>
<dbReference type="CDD" id="cd08548">
    <property type="entry name" value="Type_I_cohesin_like"/>
    <property type="match status" value="4"/>
</dbReference>
<dbReference type="SMART" id="SM01067">
    <property type="entry name" value="CBM_3"/>
    <property type="match status" value="2"/>
</dbReference>
<name>A0A369AL94_9FIRM</name>
<keyword evidence="6" id="KW-0119">Carbohydrate metabolism</keyword>
<evidence type="ECO:0000313" key="11">
    <source>
        <dbReference type="Proteomes" id="UP000253034"/>
    </source>
</evidence>
<keyword evidence="11" id="KW-1185">Reference proteome</keyword>
<evidence type="ECO:0000256" key="7">
    <source>
        <dbReference type="ARBA" id="ARBA00023326"/>
    </source>
</evidence>
<dbReference type="Proteomes" id="UP000253034">
    <property type="component" value="Unassembled WGS sequence"/>
</dbReference>
<keyword evidence="5" id="KW-0136">Cellulose degradation</keyword>
<dbReference type="GO" id="GO:0005576">
    <property type="term" value="C:extracellular region"/>
    <property type="evidence" value="ECO:0007669"/>
    <property type="project" value="UniProtKB-SubCell"/>
</dbReference>
<dbReference type="Gene3D" id="2.60.40.710">
    <property type="entry name" value="Endoglucanase-like"/>
    <property type="match status" value="2"/>
</dbReference>
<feature type="chain" id="PRO_5016570498" evidence="8">
    <location>
        <begin position="30"/>
        <end position="1125"/>
    </location>
</feature>
<dbReference type="GO" id="GO:0030248">
    <property type="term" value="F:cellulose binding"/>
    <property type="evidence" value="ECO:0007669"/>
    <property type="project" value="InterPro"/>
</dbReference>
<feature type="domain" description="CBM3" evidence="9">
    <location>
        <begin position="277"/>
        <end position="429"/>
    </location>
</feature>
<dbReference type="Gene3D" id="2.60.40.680">
    <property type="match status" value="4"/>
</dbReference>
<dbReference type="InterPro" id="IPR001956">
    <property type="entry name" value="CBM3"/>
</dbReference>
<dbReference type="AlphaFoldDB" id="A0A369AL94"/>
<dbReference type="InterPro" id="IPR036966">
    <property type="entry name" value="CBM3_sf"/>
</dbReference>
<dbReference type="InterPro" id="IPR002102">
    <property type="entry name" value="Cohesin_dom"/>
</dbReference>